<sequence>MANLLYNVRTAISNFVAPKKALTNAFNEAFFSLLGAGWTKYDAKGITYIDKGYNENPDVFAIVSQIARKFSSVPGVLKEVKDKKASRQLKSLYRKPLTPQESIKKIRLETKAFSVDMEEIEDPLERPNYYQSETEFKALWETFMLTTGNAYQWMLCPEDGVNAGRPLSRFLLPSHLMRIVLKKDADLDSLESPIDYYMLVIGNSYIEFKATDVIHSKFPNPNYDLSGSHLYGLSPLQAANRDVQLSNQTIDHNNSTMKNGGVYGFIHAKDGQTPLTETQATELKSRLIQMQSAQEILGRIAGASAPLGFTQVSVDTDKMQPHTYSDAAQKHIANCLGWSTLLLNTDAKYDNLEAAWQMAISNRISPDLAIYEDGLNTYYYPRFKELRNAEIHFDVSELPEMQGDMKELCEWMAIALDNGAITPDEFRIALKYPGVGTPEMQTHFLKTGLTPLADAIISPEPATQAFNID</sequence>
<dbReference type="STRING" id="151894.SAMN04488524_0575"/>
<protein>
    <submittedName>
        <fullName evidence="1">Phage portal protein, HK97 family</fullName>
    </submittedName>
</protein>
<evidence type="ECO:0000313" key="1">
    <source>
        <dbReference type="EMBL" id="SMC45861.1"/>
    </source>
</evidence>
<name>A0A1W1ZCE3_9SPHI</name>
<dbReference type="InterPro" id="IPR006944">
    <property type="entry name" value="Phage/GTA_portal"/>
</dbReference>
<gene>
    <name evidence="1" type="ORF">SAMN04488524_0575</name>
</gene>
<organism evidence="1 2">
    <name type="scientific">Pedobacter africanus</name>
    <dbReference type="NCBI Taxonomy" id="151894"/>
    <lineage>
        <taxon>Bacteria</taxon>
        <taxon>Pseudomonadati</taxon>
        <taxon>Bacteroidota</taxon>
        <taxon>Sphingobacteriia</taxon>
        <taxon>Sphingobacteriales</taxon>
        <taxon>Sphingobacteriaceae</taxon>
        <taxon>Pedobacter</taxon>
    </lineage>
</organism>
<evidence type="ECO:0000313" key="2">
    <source>
        <dbReference type="Proteomes" id="UP000192756"/>
    </source>
</evidence>
<dbReference type="Proteomes" id="UP000192756">
    <property type="component" value="Unassembled WGS sequence"/>
</dbReference>
<accession>A0A1W1ZCE3</accession>
<dbReference type="Pfam" id="PF04860">
    <property type="entry name" value="Phage_portal"/>
    <property type="match status" value="1"/>
</dbReference>
<keyword evidence="2" id="KW-1185">Reference proteome</keyword>
<proteinExistence type="predicted"/>
<dbReference type="EMBL" id="FWXT01000001">
    <property type="protein sequence ID" value="SMC45861.1"/>
    <property type="molecule type" value="Genomic_DNA"/>
</dbReference>
<dbReference type="RefSeq" id="WP_084236903.1">
    <property type="nucleotide sequence ID" value="NZ_FWXT01000001.1"/>
</dbReference>
<reference evidence="2" key="1">
    <citation type="submission" date="2017-04" db="EMBL/GenBank/DDBJ databases">
        <authorList>
            <person name="Varghese N."/>
            <person name="Submissions S."/>
        </authorList>
    </citation>
    <scope>NUCLEOTIDE SEQUENCE [LARGE SCALE GENOMIC DNA]</scope>
    <source>
        <strain evidence="2">DSM 12126</strain>
    </source>
</reference>
<dbReference type="AlphaFoldDB" id="A0A1W1ZCE3"/>
<dbReference type="OrthoDB" id="939858at2"/>